<dbReference type="PANTHER" id="PTHR47237:SF1">
    <property type="entry name" value="SLL0310 PROTEIN"/>
    <property type="match status" value="1"/>
</dbReference>
<dbReference type="SUPFAM" id="SSF55729">
    <property type="entry name" value="Acyl-CoA N-acyltransferases (Nat)"/>
    <property type="match status" value="1"/>
</dbReference>
<dbReference type="Gene3D" id="3.40.630.90">
    <property type="match status" value="1"/>
</dbReference>
<proteinExistence type="predicted"/>
<dbReference type="InterPro" id="IPR052729">
    <property type="entry name" value="Acyl/Acetyltrans_Enzymes"/>
</dbReference>
<keyword evidence="2" id="KW-0808">Transferase</keyword>
<sequence length="291" mass="32547">MVMNKKSNTSCLIQSVNISQWNPIILNWANAENWDMNENDAACFFEVDPEAFFIAYRGIQPIASVSMVNYSDSYSFGGNFIIRPESRNHVCAGKIWQWSMNYAGHRTIGCDGNWDKTQLYEKRGFDIHYRNVRLSGVIKQKITPPAGAVLITPANIDEVIKYDAECNGIYRGALLANWFWGEERYGFCTYSRTGISGVIGLRRSQNGYRIGPFLADNAEAVEILALAAFAQIPDGLPVSADVPETDNNGFLQLANEYGLKGLFHTYRMYKGNLIPKGQLDKVKAIASLELG</sequence>
<dbReference type="PANTHER" id="PTHR47237">
    <property type="entry name" value="SLL0310 PROTEIN"/>
    <property type="match status" value="1"/>
</dbReference>
<protein>
    <submittedName>
        <fullName evidence="2">Acetyltransferase</fullName>
    </submittedName>
</protein>
<accession>A0A1Y2SL09</accession>
<dbReference type="EMBL" id="MUBJ01000001">
    <property type="protein sequence ID" value="OTA18273.1"/>
    <property type="molecule type" value="Genomic_DNA"/>
</dbReference>
<dbReference type="InterPro" id="IPR016181">
    <property type="entry name" value="Acyl_CoA_acyltransferase"/>
</dbReference>
<keyword evidence="3" id="KW-1185">Reference proteome</keyword>
<dbReference type="InterPro" id="IPR000182">
    <property type="entry name" value="GNAT_dom"/>
</dbReference>
<dbReference type="GO" id="GO:0016747">
    <property type="term" value="F:acyltransferase activity, transferring groups other than amino-acyl groups"/>
    <property type="evidence" value="ECO:0007669"/>
    <property type="project" value="InterPro"/>
</dbReference>
<organism evidence="2 3">
    <name type="scientific">Xenorhabdus vietnamensis</name>
    <dbReference type="NCBI Taxonomy" id="351656"/>
    <lineage>
        <taxon>Bacteria</taxon>
        <taxon>Pseudomonadati</taxon>
        <taxon>Pseudomonadota</taxon>
        <taxon>Gammaproteobacteria</taxon>
        <taxon>Enterobacterales</taxon>
        <taxon>Morganellaceae</taxon>
        <taxon>Xenorhabdus</taxon>
    </lineage>
</organism>
<dbReference type="InterPro" id="IPR041496">
    <property type="entry name" value="YitH/HolE_GNAT"/>
</dbReference>
<dbReference type="Pfam" id="PF18014">
    <property type="entry name" value="Acetyltransf_18"/>
    <property type="match status" value="1"/>
</dbReference>
<reference evidence="2 3" key="1">
    <citation type="submission" date="2016-10" db="EMBL/GenBank/DDBJ databases">
        <title>Systematic genetic and metabolomic analysis of Xenorhabdus and Photorhabdus spp., highlights the requirements for a dual symbiotic and pathogenic life style.</title>
        <authorList>
            <person name="Tobias N.J."/>
            <person name="Wolff H."/>
            <person name="Djahanschiri B."/>
            <person name="Pidot S.J."/>
            <person name="Stinear T.P."/>
            <person name="Ebersberger I."/>
            <person name="Bode H.B."/>
        </authorList>
    </citation>
    <scope>NUCLEOTIDE SEQUENCE [LARGE SCALE GENOMIC DNA]</scope>
    <source>
        <strain evidence="2 3">DSM 22392</strain>
    </source>
</reference>
<evidence type="ECO:0000259" key="1">
    <source>
        <dbReference type="PROSITE" id="PS51186"/>
    </source>
</evidence>
<dbReference type="Proteomes" id="UP000194350">
    <property type="component" value="Unassembled WGS sequence"/>
</dbReference>
<comment type="caution">
    <text evidence="2">The sequence shown here is derived from an EMBL/GenBank/DDBJ whole genome shotgun (WGS) entry which is preliminary data.</text>
</comment>
<gene>
    <name evidence="2" type="ORF">Xvie_00092</name>
</gene>
<dbReference type="PROSITE" id="PS51186">
    <property type="entry name" value="GNAT"/>
    <property type="match status" value="1"/>
</dbReference>
<dbReference type="STRING" id="351656.Xvie_00092"/>
<evidence type="ECO:0000313" key="2">
    <source>
        <dbReference type="EMBL" id="OTA18273.1"/>
    </source>
</evidence>
<evidence type="ECO:0000313" key="3">
    <source>
        <dbReference type="Proteomes" id="UP000194350"/>
    </source>
</evidence>
<dbReference type="Gene3D" id="3.40.630.30">
    <property type="match status" value="1"/>
</dbReference>
<feature type="domain" description="N-acetyltransferase" evidence="1">
    <location>
        <begin position="11"/>
        <end position="144"/>
    </location>
</feature>
<dbReference type="AlphaFoldDB" id="A0A1Y2SL09"/>
<name>A0A1Y2SL09_9GAMM</name>